<feature type="transmembrane region" description="Helical" evidence="2">
    <location>
        <begin position="287"/>
        <end position="305"/>
    </location>
</feature>
<dbReference type="PROSITE" id="PS50943">
    <property type="entry name" value="HTH_CROC1"/>
    <property type="match status" value="1"/>
</dbReference>
<dbReference type="EMBL" id="QOHO01000025">
    <property type="protein sequence ID" value="RFZ79360.1"/>
    <property type="molecule type" value="Genomic_DNA"/>
</dbReference>
<reference evidence="4 7" key="2">
    <citation type="journal article" date="2024" name="Int. J. Syst. Evol. Microbiol.">
        <title>Lacrimispora brassicae sp. nov. isolated from fermented cabbage, and proposal of Clostridium indicum Gundawar et al. 2019 and Clostridium methoxybenzovorans Mechichi et al. 1999 as heterotypic synonyms of Lacrimispora amygdalina (Parshina et al. 2003) Haas and Blanchard 2020 and Lacrimispora indolis (McClung and McCoy 1957) Haas and Blanchard 2020, respectively.</title>
        <authorList>
            <person name="Kobayashi H."/>
            <person name="Tanizawa Y."/>
            <person name="Sakamoto M."/>
            <person name="Ohkuma M."/>
            <person name="Tohno M."/>
        </authorList>
    </citation>
    <scope>NUCLEOTIDE SEQUENCE [LARGE SCALE GENOMIC DNA]</scope>
    <source>
        <strain evidence="4 7">DSM 12857</strain>
    </source>
</reference>
<evidence type="ECO:0000259" key="3">
    <source>
        <dbReference type="PROSITE" id="PS50943"/>
    </source>
</evidence>
<dbReference type="InterPro" id="IPR001387">
    <property type="entry name" value="Cro/C1-type_HTH"/>
</dbReference>
<dbReference type="Gene3D" id="1.10.260.40">
    <property type="entry name" value="lambda repressor-like DNA-binding domains"/>
    <property type="match status" value="1"/>
</dbReference>
<dbReference type="PANTHER" id="PTHR46558:SF13">
    <property type="entry name" value="HTH-TYPE TRANSCRIPTIONAL REGULATOR IMMR"/>
    <property type="match status" value="1"/>
</dbReference>
<dbReference type="GO" id="GO:0003677">
    <property type="term" value="F:DNA binding"/>
    <property type="evidence" value="ECO:0007669"/>
    <property type="project" value="UniProtKB-KW"/>
</dbReference>
<dbReference type="EMBL" id="BRPJ01000010">
    <property type="protein sequence ID" value="GLB28781.1"/>
    <property type="molecule type" value="Genomic_DNA"/>
</dbReference>
<dbReference type="SUPFAM" id="SSF47413">
    <property type="entry name" value="lambda repressor-like DNA-binding domains"/>
    <property type="match status" value="1"/>
</dbReference>
<dbReference type="SMART" id="SM00530">
    <property type="entry name" value="HTH_XRE"/>
    <property type="match status" value="1"/>
</dbReference>
<dbReference type="Pfam" id="PF01381">
    <property type="entry name" value="HTH_3"/>
    <property type="match status" value="1"/>
</dbReference>
<feature type="transmembrane region" description="Helical" evidence="2">
    <location>
        <begin position="145"/>
        <end position="166"/>
    </location>
</feature>
<evidence type="ECO:0000256" key="1">
    <source>
        <dbReference type="ARBA" id="ARBA00023125"/>
    </source>
</evidence>
<keyword evidence="1" id="KW-0238">DNA-binding</keyword>
<feature type="domain" description="HTH cro/C1-type" evidence="3">
    <location>
        <begin position="14"/>
        <end position="68"/>
    </location>
</feature>
<dbReference type="Proteomes" id="UP001419084">
    <property type="component" value="Unassembled WGS sequence"/>
</dbReference>
<dbReference type="InterPro" id="IPR010982">
    <property type="entry name" value="Lambda_DNA-bd_dom_sf"/>
</dbReference>
<name>A0A3E2NEQ5_9FIRM</name>
<keyword evidence="2" id="KW-1133">Transmembrane helix</keyword>
<proteinExistence type="predicted"/>
<keyword evidence="2" id="KW-0472">Membrane</keyword>
<feature type="transmembrane region" description="Helical" evidence="2">
    <location>
        <begin position="232"/>
        <end position="253"/>
    </location>
</feature>
<protein>
    <submittedName>
        <fullName evidence="4 5">Transcriptional regulator</fullName>
    </submittedName>
</protein>
<feature type="transmembrane region" description="Helical" evidence="2">
    <location>
        <begin position="112"/>
        <end position="133"/>
    </location>
</feature>
<comment type="caution">
    <text evidence="5">The sequence shown here is derived from an EMBL/GenBank/DDBJ whole genome shotgun (WGS) entry which is preliminary data.</text>
</comment>
<accession>A0A3E2NEQ5</accession>
<reference evidence="5 6" key="1">
    <citation type="submission" date="2018-07" db="EMBL/GenBank/DDBJ databases">
        <title>New species, Clostridium PI-S10-A1B.</title>
        <authorList>
            <person name="Krishna G."/>
            <person name="Summeta K."/>
            <person name="Shikha S."/>
            <person name="Prabhu P.B."/>
            <person name="Suresh K."/>
        </authorList>
    </citation>
    <scope>NUCLEOTIDE SEQUENCE [LARGE SCALE GENOMIC DNA]</scope>
    <source>
        <strain evidence="5 6">PI-S10-A1B</strain>
    </source>
</reference>
<dbReference type="PANTHER" id="PTHR46558">
    <property type="entry name" value="TRACRIPTIONAL REGULATORY PROTEIN-RELATED-RELATED"/>
    <property type="match status" value="1"/>
</dbReference>
<feature type="transmembrane region" description="Helical" evidence="2">
    <location>
        <begin position="311"/>
        <end position="331"/>
    </location>
</feature>
<organism evidence="5 6">
    <name type="scientific">Lacrimispora amygdalina</name>
    <dbReference type="NCBI Taxonomy" id="253257"/>
    <lineage>
        <taxon>Bacteria</taxon>
        <taxon>Bacillati</taxon>
        <taxon>Bacillota</taxon>
        <taxon>Clostridia</taxon>
        <taxon>Lachnospirales</taxon>
        <taxon>Lachnospiraceae</taxon>
        <taxon>Lacrimispora</taxon>
    </lineage>
</organism>
<feature type="transmembrane region" description="Helical" evidence="2">
    <location>
        <begin position="205"/>
        <end position="226"/>
    </location>
</feature>
<keyword evidence="2" id="KW-0812">Transmembrane</keyword>
<keyword evidence="7" id="KW-1185">Reference proteome</keyword>
<dbReference type="CDD" id="cd00093">
    <property type="entry name" value="HTH_XRE"/>
    <property type="match status" value="1"/>
</dbReference>
<evidence type="ECO:0000313" key="4">
    <source>
        <dbReference type="EMBL" id="GLB28781.1"/>
    </source>
</evidence>
<evidence type="ECO:0000313" key="7">
    <source>
        <dbReference type="Proteomes" id="UP001419084"/>
    </source>
</evidence>
<evidence type="ECO:0000256" key="2">
    <source>
        <dbReference type="SAM" id="Phobius"/>
    </source>
</evidence>
<evidence type="ECO:0000313" key="5">
    <source>
        <dbReference type="EMBL" id="RFZ79360.1"/>
    </source>
</evidence>
<dbReference type="Proteomes" id="UP000260680">
    <property type="component" value="Unassembled WGS sequence"/>
</dbReference>
<dbReference type="OrthoDB" id="9801008at2"/>
<sequence length="334" mass="37227">MMRGWIIVILAEKIMELRKKNGWSQEELAFQMDVSRQSVSKWESGASIPDLERILKLSQLFGVSTDYLLKEELEDLPAVSPEVPDCENGIKRITMEAAGEFMENKIKASKQVAGAVSACILSPVVLIYLGALAEYKENVISEGMAGSVGVIVLLLIVGLSTVFFILNGMKMERFKDMEKEGFRLEYGVEAIIRKKMAEYEGINRIYTVTGVFLCIISVCPLLIASSLDASEFIQTICLEALFVIVAAAVYLLVLAGEKKSCFQILLQEGDYTEAKKMEKKKTERIPAVYWCIVTAVYLGISFFTQDWGRTWIIWPCAAVLYGAVWGIAGALKHQ</sequence>
<gene>
    <name evidence="5" type="ORF">DS742_09055</name>
    <name evidence="4" type="ORF">LAD12857_07040</name>
</gene>
<dbReference type="RefSeq" id="WP_117416671.1">
    <property type="nucleotide sequence ID" value="NZ_QOHO01000025.1"/>
</dbReference>
<evidence type="ECO:0000313" key="6">
    <source>
        <dbReference type="Proteomes" id="UP000260680"/>
    </source>
</evidence>
<dbReference type="AlphaFoldDB" id="A0A3E2NEQ5"/>